<feature type="binding site" evidence="13 14">
    <location>
        <position position="55"/>
    </location>
    <ligand>
        <name>[4Fe-4S] cluster</name>
        <dbReference type="ChEBI" id="CHEBI:49883"/>
        <note>4Fe-4S-S-AdoMet</note>
    </ligand>
</feature>
<protein>
    <recommendedName>
        <fullName evidence="3 13">Biotin synthase</fullName>
        <ecNumber evidence="3 13">2.8.1.6</ecNumber>
    </recommendedName>
</protein>
<comment type="cofactor">
    <cofactor evidence="13">
        <name>[2Fe-2S] cluster</name>
        <dbReference type="ChEBI" id="CHEBI:190135"/>
    </cofactor>
    <text evidence="13">Binds 1 [2Fe-2S] cluster. The cluster is coordinated with 3 cysteines and 1 arginine.</text>
</comment>
<proteinExistence type="inferred from homology"/>
<dbReference type="OrthoDB" id="9786826at2"/>
<dbReference type="EMBL" id="CP032999">
    <property type="protein sequence ID" value="QCI25993.1"/>
    <property type="molecule type" value="Genomic_DNA"/>
</dbReference>
<comment type="cofactor">
    <cofactor evidence="13 14">
        <name>[4Fe-4S] cluster</name>
        <dbReference type="ChEBI" id="CHEBI:49883"/>
    </cofactor>
    <text evidence="13 14">Binds 1 [4Fe-4S] cluster. The cluster is coordinated with 3 cysteines and an exchangeable S-adenosyl-L-methionine.</text>
</comment>
<dbReference type="HAMAP" id="MF_01694">
    <property type="entry name" value="BioB"/>
    <property type="match status" value="1"/>
</dbReference>
<evidence type="ECO:0000256" key="12">
    <source>
        <dbReference type="ARBA" id="ARBA00051157"/>
    </source>
</evidence>
<comment type="catalytic activity">
    <reaction evidence="12 13">
        <text>(4R,5S)-dethiobiotin + (sulfur carrier)-SH + 2 reduced [2Fe-2S]-[ferredoxin] + 2 S-adenosyl-L-methionine = (sulfur carrier)-H + biotin + 2 5'-deoxyadenosine + 2 L-methionine + 2 oxidized [2Fe-2S]-[ferredoxin]</text>
        <dbReference type="Rhea" id="RHEA:22060"/>
        <dbReference type="Rhea" id="RHEA-COMP:10000"/>
        <dbReference type="Rhea" id="RHEA-COMP:10001"/>
        <dbReference type="Rhea" id="RHEA-COMP:14737"/>
        <dbReference type="Rhea" id="RHEA-COMP:14739"/>
        <dbReference type="ChEBI" id="CHEBI:17319"/>
        <dbReference type="ChEBI" id="CHEBI:29917"/>
        <dbReference type="ChEBI" id="CHEBI:33737"/>
        <dbReference type="ChEBI" id="CHEBI:33738"/>
        <dbReference type="ChEBI" id="CHEBI:57586"/>
        <dbReference type="ChEBI" id="CHEBI:57844"/>
        <dbReference type="ChEBI" id="CHEBI:59789"/>
        <dbReference type="ChEBI" id="CHEBI:64428"/>
        <dbReference type="ChEBI" id="CHEBI:149473"/>
        <dbReference type="EC" id="2.8.1.6"/>
    </reaction>
</comment>
<dbReference type="GO" id="GO:0004076">
    <property type="term" value="F:biotin synthase activity"/>
    <property type="evidence" value="ECO:0007669"/>
    <property type="project" value="UniProtKB-UniRule"/>
</dbReference>
<keyword evidence="10 13" id="KW-0408">Iron</keyword>
<dbReference type="RefSeq" id="WP_158350556.1">
    <property type="nucleotide sequence ID" value="NZ_CP032999.1"/>
</dbReference>
<dbReference type="InterPro" id="IPR058240">
    <property type="entry name" value="rSAM_sf"/>
</dbReference>
<dbReference type="PANTHER" id="PTHR22976:SF2">
    <property type="entry name" value="BIOTIN SYNTHASE, MITOCHONDRIAL"/>
    <property type="match status" value="1"/>
</dbReference>
<dbReference type="UniPathway" id="UPA00078">
    <property type="reaction ID" value="UER00162"/>
</dbReference>
<feature type="binding site" evidence="13 14">
    <location>
        <position position="126"/>
    </location>
    <ligand>
        <name>[2Fe-2S] cluster</name>
        <dbReference type="ChEBI" id="CHEBI:190135"/>
    </ligand>
</feature>
<dbReference type="GO" id="GO:0051537">
    <property type="term" value="F:2 iron, 2 sulfur cluster binding"/>
    <property type="evidence" value="ECO:0007669"/>
    <property type="project" value="UniProtKB-KW"/>
</dbReference>
<sequence>MKKLWKRYEVQELFQKPFLDLMFQAQKIHRKHFDPNEIQISTLLSIKTGLCPEDCKYCAQSSRYKTKITNEPLLDMSKILDAAKKAKKIGSNRFCMGAAWRNPKERDMPYLIKIIKKIKDMGMETCMTLGSINISQAKKLSQAGLDFYNHNLDTSPTFYKKIVTTRTYQERLNTLDIIRKSGIKICSGGILGLGEKIDDRIDLLMQLSNLDQPPESIPMNMLVRIPGTPLEKNKNINDVDFIKTIAVTRIMMNKSYIRLSAGRENMSENMQTLCFMAGANSIFYGCKLLTTGNPKEVDDVRLFKKLGLHAKKFFIHHTEKNDIYNNKKYYNAMK</sequence>
<dbReference type="GO" id="GO:0009102">
    <property type="term" value="P:biotin biosynthetic process"/>
    <property type="evidence" value="ECO:0007669"/>
    <property type="project" value="UniProtKB-UniRule"/>
</dbReference>
<keyword evidence="6 13" id="KW-0949">S-adenosyl-L-methionine</keyword>
<evidence type="ECO:0000256" key="3">
    <source>
        <dbReference type="ARBA" id="ARBA00012236"/>
    </source>
</evidence>
<dbReference type="FunFam" id="3.20.20.70:FF:000011">
    <property type="entry name" value="Biotin synthase"/>
    <property type="match status" value="1"/>
</dbReference>
<name>A0A4D6YCY2_9GAMM</name>
<dbReference type="EC" id="2.8.1.6" evidence="3 13"/>
<keyword evidence="11 13" id="KW-0411">Iron-sulfur</keyword>
<gene>
    <name evidence="13 16" type="primary">bioB</name>
    <name evidence="16" type="ORF">D9V78_01005</name>
</gene>
<dbReference type="NCBIfam" id="TIGR00433">
    <property type="entry name" value="bioB"/>
    <property type="match status" value="1"/>
</dbReference>
<dbReference type="SFLD" id="SFLDG01278">
    <property type="entry name" value="biotin_synthase_like"/>
    <property type="match status" value="1"/>
</dbReference>
<dbReference type="SFLD" id="SFLDG01060">
    <property type="entry name" value="BATS_domain_containing"/>
    <property type="match status" value="1"/>
</dbReference>
<organism evidence="16 17">
    <name type="scientific">Buchnera aphidicola</name>
    <name type="common">Sarucallis kahawaluokalani</name>
    <dbReference type="NCBI Taxonomy" id="1241878"/>
    <lineage>
        <taxon>Bacteria</taxon>
        <taxon>Pseudomonadati</taxon>
        <taxon>Pseudomonadota</taxon>
        <taxon>Gammaproteobacteria</taxon>
        <taxon>Enterobacterales</taxon>
        <taxon>Erwiniaceae</taxon>
        <taxon>Buchnera</taxon>
    </lineage>
</organism>
<dbReference type="InterPro" id="IPR007197">
    <property type="entry name" value="rSAM"/>
</dbReference>
<keyword evidence="4 13" id="KW-0004">4Fe-4S</keyword>
<dbReference type="InterPro" id="IPR002684">
    <property type="entry name" value="Biotin_synth/BioAB"/>
</dbReference>
<evidence type="ECO:0000256" key="8">
    <source>
        <dbReference type="ARBA" id="ARBA00022723"/>
    </source>
</evidence>
<evidence type="ECO:0000313" key="16">
    <source>
        <dbReference type="EMBL" id="QCI25993.1"/>
    </source>
</evidence>
<feature type="binding site" evidence="13 14">
    <location>
        <position position="51"/>
    </location>
    <ligand>
        <name>[4Fe-4S] cluster</name>
        <dbReference type="ChEBI" id="CHEBI:49883"/>
        <note>4Fe-4S-S-AdoMet</note>
    </ligand>
</feature>
<evidence type="ECO:0000313" key="17">
    <source>
        <dbReference type="Proteomes" id="UP000298685"/>
    </source>
</evidence>
<evidence type="ECO:0000256" key="4">
    <source>
        <dbReference type="ARBA" id="ARBA00022485"/>
    </source>
</evidence>
<dbReference type="SMART" id="SM00876">
    <property type="entry name" value="BATS"/>
    <property type="match status" value="1"/>
</dbReference>
<dbReference type="Pfam" id="PF04055">
    <property type="entry name" value="Radical_SAM"/>
    <property type="match status" value="1"/>
</dbReference>
<dbReference type="Proteomes" id="UP000298685">
    <property type="component" value="Chromosome"/>
</dbReference>
<comment type="pathway">
    <text evidence="1 13">Cofactor biosynthesis; biotin biosynthesis; biotin from 7,8-diaminononanoate: step 2/2.</text>
</comment>
<dbReference type="PANTHER" id="PTHR22976">
    <property type="entry name" value="BIOTIN SYNTHASE"/>
    <property type="match status" value="1"/>
</dbReference>
<evidence type="ECO:0000256" key="11">
    <source>
        <dbReference type="ARBA" id="ARBA00023014"/>
    </source>
</evidence>
<dbReference type="InterPro" id="IPR013785">
    <property type="entry name" value="Aldolase_TIM"/>
</dbReference>
<dbReference type="GO" id="GO:0005506">
    <property type="term" value="F:iron ion binding"/>
    <property type="evidence" value="ECO:0007669"/>
    <property type="project" value="UniProtKB-UniRule"/>
</dbReference>
<feature type="domain" description="Radical SAM core" evidence="15">
    <location>
        <begin position="36"/>
        <end position="260"/>
    </location>
</feature>
<dbReference type="Gene3D" id="3.20.20.70">
    <property type="entry name" value="Aldolase class I"/>
    <property type="match status" value="1"/>
</dbReference>
<comment type="function">
    <text evidence="13">Catalyzes the conversion of dethiobiotin (DTB) to biotin by the insertion of a sulfur atom into dethiobiotin via a radical-based mechanism.</text>
</comment>
<dbReference type="SUPFAM" id="SSF102114">
    <property type="entry name" value="Radical SAM enzymes"/>
    <property type="match status" value="1"/>
</dbReference>
<comment type="cofactor">
    <cofactor evidence="14">
        <name>[2Fe-2S] cluster</name>
        <dbReference type="ChEBI" id="CHEBI:190135"/>
    </cofactor>
    <text evidence="14">Binds 1 [2Fe-2S] cluster. The cluster is coordinated with 3 cysteines and 1 arginine.</text>
</comment>
<comment type="similarity">
    <text evidence="2 13">Belongs to the radical SAM superfamily. Biotin synthase family.</text>
</comment>
<dbReference type="CDD" id="cd01335">
    <property type="entry name" value="Radical_SAM"/>
    <property type="match status" value="1"/>
</dbReference>
<evidence type="ECO:0000256" key="13">
    <source>
        <dbReference type="HAMAP-Rule" id="MF_01694"/>
    </source>
</evidence>
<keyword evidence="9 13" id="KW-0093">Biotin biosynthesis</keyword>
<accession>A0A4D6YCY2</accession>
<dbReference type="InterPro" id="IPR010722">
    <property type="entry name" value="BATS_dom"/>
</dbReference>
<evidence type="ECO:0000256" key="14">
    <source>
        <dbReference type="PIRSR" id="PIRSR001619-1"/>
    </source>
</evidence>
<dbReference type="PROSITE" id="PS51918">
    <property type="entry name" value="RADICAL_SAM"/>
    <property type="match status" value="1"/>
</dbReference>
<feature type="binding site" evidence="13 14">
    <location>
        <position position="186"/>
    </location>
    <ligand>
        <name>[2Fe-2S] cluster</name>
        <dbReference type="ChEBI" id="CHEBI:190135"/>
    </ligand>
</feature>
<feature type="binding site" evidence="13 14">
    <location>
        <position position="258"/>
    </location>
    <ligand>
        <name>[2Fe-2S] cluster</name>
        <dbReference type="ChEBI" id="CHEBI:190135"/>
    </ligand>
</feature>
<evidence type="ECO:0000256" key="1">
    <source>
        <dbReference type="ARBA" id="ARBA00004942"/>
    </source>
</evidence>
<feature type="binding site" evidence="13 14">
    <location>
        <position position="95"/>
    </location>
    <ligand>
        <name>[2Fe-2S] cluster</name>
        <dbReference type="ChEBI" id="CHEBI:190135"/>
    </ligand>
</feature>
<dbReference type="AlphaFoldDB" id="A0A4D6YCY2"/>
<feature type="binding site" evidence="13 14">
    <location>
        <position position="58"/>
    </location>
    <ligand>
        <name>[4Fe-4S] cluster</name>
        <dbReference type="ChEBI" id="CHEBI:49883"/>
        <note>4Fe-4S-S-AdoMet</note>
    </ligand>
</feature>
<dbReference type="GO" id="GO:0051539">
    <property type="term" value="F:4 iron, 4 sulfur cluster binding"/>
    <property type="evidence" value="ECO:0007669"/>
    <property type="project" value="UniProtKB-KW"/>
</dbReference>
<keyword evidence="5 13" id="KW-0808">Transferase</keyword>
<dbReference type="InterPro" id="IPR006638">
    <property type="entry name" value="Elp3/MiaA/NifB-like_rSAM"/>
</dbReference>
<evidence type="ECO:0000256" key="5">
    <source>
        <dbReference type="ARBA" id="ARBA00022679"/>
    </source>
</evidence>
<evidence type="ECO:0000256" key="6">
    <source>
        <dbReference type="ARBA" id="ARBA00022691"/>
    </source>
</evidence>
<evidence type="ECO:0000256" key="10">
    <source>
        <dbReference type="ARBA" id="ARBA00023004"/>
    </source>
</evidence>
<dbReference type="InterPro" id="IPR024177">
    <property type="entry name" value="Biotin_synthase"/>
</dbReference>
<dbReference type="SMART" id="SM00729">
    <property type="entry name" value="Elp3"/>
    <property type="match status" value="1"/>
</dbReference>
<dbReference type="SFLD" id="SFLDF00272">
    <property type="entry name" value="biotin_synthase"/>
    <property type="match status" value="1"/>
</dbReference>
<comment type="subunit">
    <text evidence="13">Homodimer.</text>
</comment>
<evidence type="ECO:0000256" key="9">
    <source>
        <dbReference type="ARBA" id="ARBA00022756"/>
    </source>
</evidence>
<dbReference type="SFLD" id="SFLDS00029">
    <property type="entry name" value="Radical_SAM"/>
    <property type="match status" value="1"/>
</dbReference>
<keyword evidence="8 13" id="KW-0479">Metal-binding</keyword>
<evidence type="ECO:0000256" key="2">
    <source>
        <dbReference type="ARBA" id="ARBA00010765"/>
    </source>
</evidence>
<reference evidence="16 17" key="1">
    <citation type="submission" date="2018-10" db="EMBL/GenBank/DDBJ databases">
        <title>Comparative functional genomics of the obligate endosymbiont Buchnera aphidicola.</title>
        <authorList>
            <person name="Chong R.A."/>
        </authorList>
    </citation>
    <scope>NUCLEOTIDE SEQUENCE [LARGE SCALE GENOMIC DNA]</scope>
    <source>
        <strain evidence="16 17">Ska</strain>
    </source>
</reference>
<dbReference type="PIRSF" id="PIRSF001619">
    <property type="entry name" value="Biotin_synth"/>
    <property type="match status" value="1"/>
</dbReference>
<dbReference type="Pfam" id="PF06968">
    <property type="entry name" value="BATS"/>
    <property type="match status" value="1"/>
</dbReference>
<keyword evidence="7 13" id="KW-0001">2Fe-2S</keyword>
<evidence type="ECO:0000256" key="7">
    <source>
        <dbReference type="ARBA" id="ARBA00022714"/>
    </source>
</evidence>
<evidence type="ECO:0000259" key="15">
    <source>
        <dbReference type="PROSITE" id="PS51918"/>
    </source>
</evidence>